<evidence type="ECO:0000313" key="4">
    <source>
        <dbReference type="EMBL" id="KAH0565175.1"/>
    </source>
</evidence>
<evidence type="ECO:0000256" key="1">
    <source>
        <dbReference type="ARBA" id="ARBA00023054"/>
    </source>
</evidence>
<dbReference type="Pfam" id="PF06428">
    <property type="entry name" value="Sec2p"/>
    <property type="match status" value="1"/>
</dbReference>
<proteinExistence type="predicted"/>
<dbReference type="GO" id="GO:0006887">
    <property type="term" value="P:exocytosis"/>
    <property type="evidence" value="ECO:0007669"/>
    <property type="project" value="TreeGrafter"/>
</dbReference>
<feature type="domain" description="GDP/GTP exchange factor Sec2 N-terminal" evidence="3">
    <location>
        <begin position="68"/>
        <end position="206"/>
    </location>
</feature>
<dbReference type="InterPro" id="IPR009449">
    <property type="entry name" value="Sec2_N"/>
</dbReference>
<keyword evidence="5" id="KW-1185">Reference proteome</keyword>
<dbReference type="AlphaFoldDB" id="A0A9P8LGX1"/>
<feature type="region of interest" description="Disordered" evidence="2">
    <location>
        <begin position="521"/>
        <end position="670"/>
    </location>
</feature>
<gene>
    <name evidence="4" type="ORF">GP486_001421</name>
</gene>
<dbReference type="Pfam" id="PF25555">
    <property type="entry name" value="RAB3A-like_C"/>
    <property type="match status" value="1"/>
</dbReference>
<feature type="compositionally biased region" description="Basic and acidic residues" evidence="2">
    <location>
        <begin position="531"/>
        <end position="548"/>
    </location>
</feature>
<feature type="region of interest" description="Disordered" evidence="2">
    <location>
        <begin position="322"/>
        <end position="359"/>
    </location>
</feature>
<dbReference type="SUPFAM" id="SSF144284">
    <property type="entry name" value="Sec2 N-terminal region"/>
    <property type="match status" value="1"/>
</dbReference>
<dbReference type="Proteomes" id="UP000750711">
    <property type="component" value="Unassembled WGS sequence"/>
</dbReference>
<dbReference type="InterPro" id="IPR040351">
    <property type="entry name" value="RAB3IL/RAB3IP/Sec2"/>
</dbReference>
<dbReference type="Gene3D" id="6.10.140.910">
    <property type="match status" value="1"/>
</dbReference>
<dbReference type="PANTHER" id="PTHR14430">
    <property type="entry name" value="RABIN3-RELATED"/>
    <property type="match status" value="1"/>
</dbReference>
<protein>
    <recommendedName>
        <fullName evidence="3">GDP/GTP exchange factor Sec2 N-terminal domain-containing protein</fullName>
    </recommendedName>
</protein>
<feature type="compositionally biased region" description="Polar residues" evidence="2">
    <location>
        <begin position="215"/>
        <end position="224"/>
    </location>
</feature>
<dbReference type="PANTHER" id="PTHR14430:SF0">
    <property type="entry name" value="SEC2P DOMAIN-CONTAINING PROTEIN"/>
    <property type="match status" value="1"/>
</dbReference>
<name>A0A9P8LGX1_9PEZI</name>
<keyword evidence="1" id="KW-0175">Coiled coil</keyword>
<evidence type="ECO:0000256" key="2">
    <source>
        <dbReference type="SAM" id="MobiDB-lite"/>
    </source>
</evidence>
<organism evidence="4 5">
    <name type="scientific">Trichoglossum hirsutum</name>
    <dbReference type="NCBI Taxonomy" id="265104"/>
    <lineage>
        <taxon>Eukaryota</taxon>
        <taxon>Fungi</taxon>
        <taxon>Dikarya</taxon>
        <taxon>Ascomycota</taxon>
        <taxon>Pezizomycotina</taxon>
        <taxon>Geoglossomycetes</taxon>
        <taxon>Geoglossales</taxon>
        <taxon>Geoglossaceae</taxon>
        <taxon>Trichoglossum</taxon>
    </lineage>
</organism>
<feature type="region of interest" description="Disordered" evidence="2">
    <location>
        <begin position="214"/>
        <end position="235"/>
    </location>
</feature>
<feature type="region of interest" description="Disordered" evidence="2">
    <location>
        <begin position="24"/>
        <end position="53"/>
    </location>
</feature>
<comment type="caution">
    <text evidence="4">The sequence shown here is derived from an EMBL/GenBank/DDBJ whole genome shotgun (WGS) entry which is preliminary data.</text>
</comment>
<sequence length="670" mass="73154">MAVAAVAPEIPYLRGADADLMSTIPDPRSRCVTPNPTRSGSATPSQHPDLSSEVASLSNKLINAINHQTNLDDTLAATRHELELSKDRIRHLEAVAREHADMIAQGVLVRKKDVEGETTQLMTRLAEERRQRGAAEKDKKNIEQELETLTTALFEEANKMVSAARAERDSAERRNEQLRSQLVETENLLISHQEQLTELKAVMQQLTMDREESEANTVISTAPSTPALGSRESKESLGKIFEGLHLSPNPSGPDDVPPSYPTSFSHLLHPVLRTDLQAYEDFNSLMRMPRNTSPGSRGSSGSYGGLNVMGLGSLSYNPSGSFGPFSSSGSSSSTPITGTLTSSPSTTPTTPASAASSGSLKDATYPFTPLKETRFYKRVLVEDIEPTLRLDTAPGLSWLARRAVLSSMCEGSLVVEPTPARSKLHFLAACSLCGENRKDDEHFRRHRFRTSENNHVHRYPLCAYCLNRIRASCDFLSFLRMVKDGHWRTEGEEGERAAWEESVRLRERMFWARIGGGVVPAFVPTPTQAKDSPRSPSAEDRDEADKSSHSPLKMESGDEEKHEVDQAKSDPFYSTEKRVSIANTIVCVDDDARPGRSSRPKSGDEREAPAGVEGSGTHTSGADEAQVGQGDELPGPKDSSGSNALANPELEISSPRSEKRLSLTIPGALE</sequence>
<reference evidence="4" key="1">
    <citation type="submission" date="2021-03" db="EMBL/GenBank/DDBJ databases">
        <title>Comparative genomics and phylogenomic investigation of the class Geoglossomycetes provide insights into ecological specialization and systematics.</title>
        <authorList>
            <person name="Melie T."/>
            <person name="Pirro S."/>
            <person name="Miller A.N."/>
            <person name="Quandt A."/>
        </authorList>
    </citation>
    <scope>NUCLEOTIDE SEQUENCE</scope>
    <source>
        <strain evidence="4">CAQ_001_2017</strain>
    </source>
</reference>
<accession>A0A9P8LGX1</accession>
<feature type="compositionally biased region" description="Basic and acidic residues" evidence="2">
    <location>
        <begin position="555"/>
        <end position="568"/>
    </location>
</feature>
<evidence type="ECO:0000313" key="5">
    <source>
        <dbReference type="Proteomes" id="UP000750711"/>
    </source>
</evidence>
<evidence type="ECO:0000259" key="3">
    <source>
        <dbReference type="Pfam" id="PF06428"/>
    </source>
</evidence>
<dbReference type="GO" id="GO:0005085">
    <property type="term" value="F:guanyl-nucleotide exchange factor activity"/>
    <property type="evidence" value="ECO:0007669"/>
    <property type="project" value="InterPro"/>
</dbReference>
<dbReference type="CDD" id="cd21044">
    <property type="entry name" value="Rab11BD_RAB3IP_like"/>
    <property type="match status" value="1"/>
</dbReference>
<feature type="compositionally biased region" description="Polar residues" evidence="2">
    <location>
        <begin position="32"/>
        <end position="53"/>
    </location>
</feature>
<dbReference type="EMBL" id="JAGHQM010000127">
    <property type="protein sequence ID" value="KAH0565175.1"/>
    <property type="molecule type" value="Genomic_DNA"/>
</dbReference>
<dbReference type="GO" id="GO:0051286">
    <property type="term" value="C:cell tip"/>
    <property type="evidence" value="ECO:0007669"/>
    <property type="project" value="TreeGrafter"/>
</dbReference>
<dbReference type="GO" id="GO:0070319">
    <property type="term" value="C:Golgi to plasma membrane transport vesicle"/>
    <property type="evidence" value="ECO:0007669"/>
    <property type="project" value="TreeGrafter"/>
</dbReference>